<gene>
    <name evidence="1" type="ORF">GCM10011379_12360</name>
</gene>
<protein>
    <recommendedName>
        <fullName evidence="3">DUF4302 domain-containing protein</fullName>
    </recommendedName>
</protein>
<organism evidence="1 2">
    <name type="scientific">Filimonas zeae</name>
    <dbReference type="NCBI Taxonomy" id="1737353"/>
    <lineage>
        <taxon>Bacteria</taxon>
        <taxon>Pseudomonadati</taxon>
        <taxon>Bacteroidota</taxon>
        <taxon>Chitinophagia</taxon>
        <taxon>Chitinophagales</taxon>
        <taxon>Chitinophagaceae</taxon>
        <taxon>Filimonas</taxon>
    </lineage>
</organism>
<reference evidence="1" key="1">
    <citation type="journal article" date="2014" name="Int. J. Syst. Evol. Microbiol.">
        <title>Complete genome sequence of Corynebacterium casei LMG S-19264T (=DSM 44701T), isolated from a smear-ripened cheese.</title>
        <authorList>
            <consortium name="US DOE Joint Genome Institute (JGI-PGF)"/>
            <person name="Walter F."/>
            <person name="Albersmeier A."/>
            <person name="Kalinowski J."/>
            <person name="Ruckert C."/>
        </authorList>
    </citation>
    <scope>NUCLEOTIDE SEQUENCE</scope>
    <source>
        <strain evidence="1">CGMCC 1.15290</strain>
    </source>
</reference>
<evidence type="ECO:0008006" key="3">
    <source>
        <dbReference type="Google" id="ProtNLM"/>
    </source>
</evidence>
<name>A0A917MT03_9BACT</name>
<evidence type="ECO:0000313" key="1">
    <source>
        <dbReference type="EMBL" id="GGH62416.1"/>
    </source>
</evidence>
<keyword evidence="2" id="KW-1185">Reference proteome</keyword>
<dbReference type="Proteomes" id="UP000627292">
    <property type="component" value="Unassembled WGS sequence"/>
</dbReference>
<reference evidence="1" key="2">
    <citation type="submission" date="2020-09" db="EMBL/GenBank/DDBJ databases">
        <authorList>
            <person name="Sun Q."/>
            <person name="Zhou Y."/>
        </authorList>
    </citation>
    <scope>NUCLEOTIDE SEQUENCE</scope>
    <source>
        <strain evidence="1">CGMCC 1.15290</strain>
    </source>
</reference>
<dbReference type="AlphaFoldDB" id="A0A917MT03"/>
<sequence length="460" mass="51304">MSTIFINEQPCKKYLIMKMKFAYICLLALVVASCSKKNDRAFDTTPEERINELIDKYQTQLAGGTNGWKALLTSPDGTVYSFFFKFNDKNRVVSYSDFKGEFGVAKESSYRLKALQQISLLFDTYTYLHVLADPDPNVAGGGLGTGYNVDFEFYFDNATADTINLVGRKHASKMRLVRASQAEATSYSSGGLQKAMALSDNYGKILQYWKVFTAGSTPFQMSLDTAQRFVTLFFTNGGNTYRDSSRYYFNGTGMVLLKPIPTPLGRITGFTDITWDAANKSFSMKLGNVTVTMAGANLPVAIERNSAFNFRVTAGEAGTYWYNTGGIRINGVNNAYRTDTLTFNDSTGTYRNYYLFYQPGTLSGTVDGFAPIFLNQAQTAVSLMYGSNCIVDHSSPDGRMILTEHATPLGDFPFPATGGADLWRKWMYNSAGVFLVRIDDETYDMVSASDATSWMRWYLW</sequence>
<dbReference type="Pfam" id="PF14135">
    <property type="entry name" value="DUF4302"/>
    <property type="match status" value="1"/>
</dbReference>
<comment type="caution">
    <text evidence="1">The sequence shown here is derived from an EMBL/GenBank/DDBJ whole genome shotgun (WGS) entry which is preliminary data.</text>
</comment>
<dbReference type="EMBL" id="BMIB01000001">
    <property type="protein sequence ID" value="GGH62416.1"/>
    <property type="molecule type" value="Genomic_DNA"/>
</dbReference>
<accession>A0A917MT03</accession>
<proteinExistence type="predicted"/>
<evidence type="ECO:0000313" key="2">
    <source>
        <dbReference type="Proteomes" id="UP000627292"/>
    </source>
</evidence>
<dbReference type="InterPro" id="IPR025396">
    <property type="entry name" value="DUF4302"/>
</dbReference>